<keyword evidence="2" id="KW-0547">Nucleotide-binding</keyword>
<dbReference type="PROSITE" id="PS00211">
    <property type="entry name" value="ABC_TRANSPORTER_1"/>
    <property type="match status" value="1"/>
</dbReference>
<dbReference type="InterPro" id="IPR003439">
    <property type="entry name" value="ABC_transporter-like_ATP-bd"/>
</dbReference>
<dbReference type="GO" id="GO:0022857">
    <property type="term" value="F:transmembrane transporter activity"/>
    <property type="evidence" value="ECO:0007669"/>
    <property type="project" value="UniProtKB-ARBA"/>
</dbReference>
<evidence type="ECO:0000256" key="4">
    <source>
        <dbReference type="ARBA" id="ARBA00038388"/>
    </source>
</evidence>
<dbReference type="InterPro" id="IPR017871">
    <property type="entry name" value="ABC_transporter-like_CS"/>
</dbReference>
<keyword evidence="3 6" id="KW-0067">ATP-binding</keyword>
<reference evidence="6 7" key="1">
    <citation type="journal article" date="2011" name="ISME J.">
        <title>Community ecology of hot spring cyanobacterial mats: predominant populations and their functional potential.</title>
        <authorList>
            <person name="Klatt C.G."/>
            <person name="Wood J.M."/>
            <person name="Rusch D.B."/>
            <person name="Bateson M.M."/>
            <person name="Hamamura N."/>
            <person name="Heidelberg J.F."/>
            <person name="Grossman A.R."/>
            <person name="Bhaya D."/>
            <person name="Cohan F.M."/>
            <person name="Kuhl M."/>
            <person name="Bryant D.A."/>
            <person name="Ward D.M."/>
        </authorList>
    </citation>
    <scope>NUCLEOTIDE SEQUENCE [LARGE SCALE GENOMIC DNA]</scope>
    <source>
        <strain evidence="6">OS</strain>
    </source>
</reference>
<dbReference type="Proteomes" id="UP000266389">
    <property type="component" value="Unassembled WGS sequence"/>
</dbReference>
<dbReference type="EMBL" id="PHFL01000060">
    <property type="protein sequence ID" value="RFM23662.1"/>
    <property type="molecule type" value="Genomic_DNA"/>
</dbReference>
<protein>
    <submittedName>
        <fullName evidence="6">ABC transporter ATP-binding protein</fullName>
    </submittedName>
</protein>
<organism evidence="6 7">
    <name type="scientific">Candidatus Thermochlorobacter aerophilus</name>
    <dbReference type="NCBI Taxonomy" id="1868324"/>
    <lineage>
        <taxon>Bacteria</taxon>
        <taxon>Pseudomonadati</taxon>
        <taxon>Chlorobiota</taxon>
        <taxon>Chlorobiia</taxon>
        <taxon>Chlorobiales</taxon>
        <taxon>Candidatus Thermochlorobacteriaceae</taxon>
        <taxon>Candidatus Thermochlorobacter</taxon>
    </lineage>
</organism>
<evidence type="ECO:0000313" key="6">
    <source>
        <dbReference type="EMBL" id="RFM23662.1"/>
    </source>
</evidence>
<feature type="domain" description="ABC transporter" evidence="5">
    <location>
        <begin position="2"/>
        <end position="228"/>
    </location>
</feature>
<proteinExistence type="inferred from homology"/>
<dbReference type="Pfam" id="PF00005">
    <property type="entry name" value="ABC_tran"/>
    <property type="match status" value="1"/>
</dbReference>
<evidence type="ECO:0000256" key="1">
    <source>
        <dbReference type="ARBA" id="ARBA00022448"/>
    </source>
</evidence>
<dbReference type="InterPro" id="IPR017911">
    <property type="entry name" value="MacB-like_ATP-bd"/>
</dbReference>
<name>A0A395LYU7_9BACT</name>
<comment type="caution">
    <text evidence="6">The sequence shown here is derived from an EMBL/GenBank/DDBJ whole genome shotgun (WGS) entry which is preliminary data.</text>
</comment>
<dbReference type="CDD" id="cd03255">
    <property type="entry name" value="ABC_MJ0796_LolCDE_FtsE"/>
    <property type="match status" value="1"/>
</dbReference>
<evidence type="ECO:0000256" key="2">
    <source>
        <dbReference type="ARBA" id="ARBA00022741"/>
    </source>
</evidence>
<dbReference type="SUPFAM" id="SSF52540">
    <property type="entry name" value="P-loop containing nucleoside triphosphate hydrolases"/>
    <property type="match status" value="1"/>
</dbReference>
<dbReference type="InterPro" id="IPR003593">
    <property type="entry name" value="AAA+_ATPase"/>
</dbReference>
<dbReference type="PANTHER" id="PTHR42798">
    <property type="entry name" value="LIPOPROTEIN-RELEASING SYSTEM ATP-BINDING PROTEIN LOLD"/>
    <property type="match status" value="1"/>
</dbReference>
<comment type="similarity">
    <text evidence="4">Belongs to the ABC transporter superfamily. Macrolide exporter (TC 3.A.1.122) family.</text>
</comment>
<dbReference type="PANTHER" id="PTHR42798:SF2">
    <property type="entry name" value="ABC TRANSPORTER ATP-BINDING PROTEIN MG467-RELATED"/>
    <property type="match status" value="1"/>
</dbReference>
<dbReference type="GO" id="GO:0016887">
    <property type="term" value="F:ATP hydrolysis activity"/>
    <property type="evidence" value="ECO:0007669"/>
    <property type="project" value="InterPro"/>
</dbReference>
<dbReference type="InterPro" id="IPR027417">
    <property type="entry name" value="P-loop_NTPase"/>
</dbReference>
<keyword evidence="1" id="KW-0813">Transport</keyword>
<dbReference type="FunFam" id="3.40.50.300:FF:000032">
    <property type="entry name" value="Export ABC transporter ATP-binding protein"/>
    <property type="match status" value="1"/>
</dbReference>
<evidence type="ECO:0000313" key="7">
    <source>
        <dbReference type="Proteomes" id="UP000266389"/>
    </source>
</evidence>
<dbReference type="PROSITE" id="PS50893">
    <property type="entry name" value="ABC_TRANSPORTER_2"/>
    <property type="match status" value="1"/>
</dbReference>
<gene>
    <name evidence="6" type="ORF">D0433_09845</name>
</gene>
<accession>A0A395LYU7</accession>
<dbReference type="AlphaFoldDB" id="A0A395LYU7"/>
<dbReference type="SMART" id="SM00382">
    <property type="entry name" value="AAA"/>
    <property type="match status" value="1"/>
</dbReference>
<dbReference type="Gene3D" id="3.40.50.300">
    <property type="entry name" value="P-loop containing nucleotide triphosphate hydrolases"/>
    <property type="match status" value="1"/>
</dbReference>
<evidence type="ECO:0000259" key="5">
    <source>
        <dbReference type="PROSITE" id="PS50893"/>
    </source>
</evidence>
<sequence>MIELKDVVKIYNEKSSPVYALSGISLVIEQAGLIALMGSSGSGKTTLLNILSAIDKPTRGKVIIDGTDITTMSERDLTAFRRKKVGIIFQFFNLMPTLTVLENVMLPSELARIDFKASLARAQMLIERVGLSHRLSHKPFELSGGEMQRAAIARALMNNPDLIIADEPTGNLDSKNAAQVLDLIQTLAHEENKTFIIATHASDVAQIADRIIVMRDGQIVEDELAIKR</sequence>
<evidence type="ECO:0000256" key="3">
    <source>
        <dbReference type="ARBA" id="ARBA00022840"/>
    </source>
</evidence>
<dbReference type="GO" id="GO:0005524">
    <property type="term" value="F:ATP binding"/>
    <property type="evidence" value="ECO:0007669"/>
    <property type="project" value="UniProtKB-KW"/>
</dbReference>
<dbReference type="GO" id="GO:0098796">
    <property type="term" value="C:membrane protein complex"/>
    <property type="evidence" value="ECO:0007669"/>
    <property type="project" value="UniProtKB-ARBA"/>
</dbReference>